<name>A0AAV1KEY8_9NEOP</name>
<evidence type="ECO:0000313" key="3">
    <source>
        <dbReference type="Proteomes" id="UP001314205"/>
    </source>
</evidence>
<dbReference type="InterPro" id="IPR053134">
    <property type="entry name" value="RNA-dir_DNA_polymerase"/>
</dbReference>
<keyword evidence="3" id="KW-1185">Reference proteome</keyword>
<dbReference type="Pfam" id="PF00078">
    <property type="entry name" value="RVT_1"/>
    <property type="match status" value="1"/>
</dbReference>
<sequence length="227" mass="25371">MGRLDCLLPLLFQVLTNNKSGLKVVALSDSPFANVLAEFPSIWRPPGAPRNLKHSTVHYINTTDGPPVTARARRLAPQKLLAAKKEFEEMVGVGTARPSSSSWASPLHLALKKDSTWRPCGDYRALNARTILDRYFCQNLAGSSIFSTIDLVKAYQQIPVNTTDVCKTAIITPFVLFEFPYMTFGLRNAGQTFQRFIDEVCVDSISVLRMLMIYSYTQETEINMSSI</sequence>
<dbReference type="Gene3D" id="3.10.10.10">
    <property type="entry name" value="HIV Type 1 Reverse Transcriptase, subunit A, domain 1"/>
    <property type="match status" value="1"/>
</dbReference>
<dbReference type="Gene3D" id="3.30.70.270">
    <property type="match status" value="1"/>
</dbReference>
<dbReference type="CDD" id="cd01647">
    <property type="entry name" value="RT_LTR"/>
    <property type="match status" value="1"/>
</dbReference>
<organism evidence="2 3">
    <name type="scientific">Parnassius mnemosyne</name>
    <name type="common">clouded apollo</name>
    <dbReference type="NCBI Taxonomy" id="213953"/>
    <lineage>
        <taxon>Eukaryota</taxon>
        <taxon>Metazoa</taxon>
        <taxon>Ecdysozoa</taxon>
        <taxon>Arthropoda</taxon>
        <taxon>Hexapoda</taxon>
        <taxon>Insecta</taxon>
        <taxon>Pterygota</taxon>
        <taxon>Neoptera</taxon>
        <taxon>Endopterygota</taxon>
        <taxon>Lepidoptera</taxon>
        <taxon>Glossata</taxon>
        <taxon>Ditrysia</taxon>
        <taxon>Papilionoidea</taxon>
        <taxon>Papilionidae</taxon>
        <taxon>Parnassiinae</taxon>
        <taxon>Parnassini</taxon>
        <taxon>Parnassius</taxon>
        <taxon>Driopa</taxon>
    </lineage>
</organism>
<evidence type="ECO:0000313" key="2">
    <source>
        <dbReference type="EMBL" id="CAK1581208.1"/>
    </source>
</evidence>
<dbReference type="EMBL" id="CAVLGL010000024">
    <property type="protein sequence ID" value="CAK1581208.1"/>
    <property type="molecule type" value="Genomic_DNA"/>
</dbReference>
<protein>
    <recommendedName>
        <fullName evidence="1">Reverse transcriptase domain-containing protein</fullName>
    </recommendedName>
</protein>
<dbReference type="InterPro" id="IPR043502">
    <property type="entry name" value="DNA/RNA_pol_sf"/>
</dbReference>
<reference evidence="2 3" key="1">
    <citation type="submission" date="2023-11" db="EMBL/GenBank/DDBJ databases">
        <authorList>
            <person name="Hedman E."/>
            <person name="Englund M."/>
            <person name="Stromberg M."/>
            <person name="Nyberg Akerstrom W."/>
            <person name="Nylinder S."/>
            <person name="Jareborg N."/>
            <person name="Kallberg Y."/>
            <person name="Kronander E."/>
        </authorList>
    </citation>
    <scope>NUCLEOTIDE SEQUENCE [LARGE SCALE GENOMIC DNA]</scope>
</reference>
<dbReference type="SUPFAM" id="SSF56672">
    <property type="entry name" value="DNA/RNA polymerases"/>
    <property type="match status" value="1"/>
</dbReference>
<comment type="caution">
    <text evidence="2">The sequence shown here is derived from an EMBL/GenBank/DDBJ whole genome shotgun (WGS) entry which is preliminary data.</text>
</comment>
<dbReference type="InterPro" id="IPR000477">
    <property type="entry name" value="RT_dom"/>
</dbReference>
<gene>
    <name evidence="2" type="ORF">PARMNEM_LOCUS2898</name>
</gene>
<accession>A0AAV1KEY8</accession>
<dbReference type="Proteomes" id="UP001314205">
    <property type="component" value="Unassembled WGS sequence"/>
</dbReference>
<dbReference type="InterPro" id="IPR043128">
    <property type="entry name" value="Rev_trsase/Diguanyl_cyclase"/>
</dbReference>
<dbReference type="PANTHER" id="PTHR24559:SF444">
    <property type="entry name" value="REVERSE TRANSCRIPTASE DOMAIN-CONTAINING PROTEIN"/>
    <property type="match status" value="1"/>
</dbReference>
<dbReference type="GO" id="GO:0071897">
    <property type="term" value="P:DNA biosynthetic process"/>
    <property type="evidence" value="ECO:0007669"/>
    <property type="project" value="UniProtKB-ARBA"/>
</dbReference>
<feature type="domain" description="Reverse transcriptase" evidence="1">
    <location>
        <begin position="112"/>
        <end position="201"/>
    </location>
</feature>
<proteinExistence type="predicted"/>
<dbReference type="AlphaFoldDB" id="A0AAV1KEY8"/>
<dbReference type="PANTHER" id="PTHR24559">
    <property type="entry name" value="TRANSPOSON TY3-I GAG-POL POLYPROTEIN"/>
    <property type="match status" value="1"/>
</dbReference>
<evidence type="ECO:0000259" key="1">
    <source>
        <dbReference type="Pfam" id="PF00078"/>
    </source>
</evidence>